<dbReference type="Pfam" id="PF12832">
    <property type="entry name" value="MFS_1_like"/>
    <property type="match status" value="1"/>
</dbReference>
<keyword evidence="2" id="KW-0813">Transport</keyword>
<dbReference type="InterPro" id="IPR026032">
    <property type="entry name" value="HcaT-like"/>
</dbReference>
<comment type="subcellular location">
    <subcellularLocation>
        <location evidence="1">Cell inner membrane</location>
        <topology evidence="1">Multi-pass membrane protein</topology>
    </subcellularLocation>
</comment>
<evidence type="ECO:0000259" key="9">
    <source>
        <dbReference type="PROSITE" id="PS50850"/>
    </source>
</evidence>
<reference evidence="11" key="1">
    <citation type="submission" date="2016-10" db="EMBL/GenBank/DDBJ databases">
        <authorList>
            <person name="Varghese N."/>
            <person name="Submissions S."/>
        </authorList>
    </citation>
    <scope>NUCLEOTIDE SEQUENCE [LARGE SCALE GENOMIC DNA]</scope>
    <source>
        <strain evidence="11">DSM 6150</strain>
    </source>
</reference>
<dbReference type="Proteomes" id="UP000242869">
    <property type="component" value="Unassembled WGS sequence"/>
</dbReference>
<keyword evidence="3" id="KW-1003">Cell membrane</keyword>
<evidence type="ECO:0000256" key="5">
    <source>
        <dbReference type="ARBA" id="ARBA00022692"/>
    </source>
</evidence>
<keyword evidence="5 8" id="KW-0812">Transmembrane</keyword>
<feature type="transmembrane region" description="Helical" evidence="8">
    <location>
        <begin position="73"/>
        <end position="91"/>
    </location>
</feature>
<evidence type="ECO:0000256" key="4">
    <source>
        <dbReference type="ARBA" id="ARBA00022519"/>
    </source>
</evidence>
<evidence type="ECO:0000256" key="7">
    <source>
        <dbReference type="ARBA" id="ARBA00023136"/>
    </source>
</evidence>
<dbReference type="GO" id="GO:0015528">
    <property type="term" value="F:lactose:proton symporter activity"/>
    <property type="evidence" value="ECO:0007669"/>
    <property type="project" value="TreeGrafter"/>
</dbReference>
<feature type="transmembrane region" description="Helical" evidence="8">
    <location>
        <begin position="293"/>
        <end position="316"/>
    </location>
</feature>
<accession>A0A1I4UWR3</accession>
<keyword evidence="4" id="KW-0997">Cell inner membrane</keyword>
<feature type="transmembrane region" description="Helical" evidence="8">
    <location>
        <begin position="328"/>
        <end position="351"/>
    </location>
</feature>
<feature type="transmembrane region" description="Helical" evidence="8">
    <location>
        <begin position="203"/>
        <end position="226"/>
    </location>
</feature>
<keyword evidence="7 8" id="KW-0472">Membrane</keyword>
<feature type="transmembrane region" description="Helical" evidence="8">
    <location>
        <begin position="268"/>
        <end position="287"/>
    </location>
</feature>
<feature type="transmembrane region" description="Helical" evidence="8">
    <location>
        <begin position="134"/>
        <end position="153"/>
    </location>
</feature>
<dbReference type="GO" id="GO:0030395">
    <property type="term" value="F:lactose binding"/>
    <property type="evidence" value="ECO:0007669"/>
    <property type="project" value="TreeGrafter"/>
</dbReference>
<dbReference type="PIRSF" id="PIRSF004925">
    <property type="entry name" value="HcaT"/>
    <property type="match status" value="1"/>
</dbReference>
<keyword evidence="6 8" id="KW-1133">Transmembrane helix</keyword>
<evidence type="ECO:0000256" key="3">
    <source>
        <dbReference type="ARBA" id="ARBA00022475"/>
    </source>
</evidence>
<dbReference type="NCBIfam" id="NF037955">
    <property type="entry name" value="mfs"/>
    <property type="match status" value="1"/>
</dbReference>
<feature type="domain" description="Major facilitator superfamily (MFS) profile" evidence="9">
    <location>
        <begin position="202"/>
        <end position="387"/>
    </location>
</feature>
<feature type="transmembrane region" description="Helical" evidence="8">
    <location>
        <begin position="12"/>
        <end position="29"/>
    </location>
</feature>
<evidence type="ECO:0000256" key="1">
    <source>
        <dbReference type="ARBA" id="ARBA00004429"/>
    </source>
</evidence>
<evidence type="ECO:0000256" key="2">
    <source>
        <dbReference type="ARBA" id="ARBA00022448"/>
    </source>
</evidence>
<dbReference type="AlphaFoldDB" id="A0A1I4UWR3"/>
<dbReference type="SUPFAM" id="SSF103473">
    <property type="entry name" value="MFS general substrate transporter"/>
    <property type="match status" value="1"/>
</dbReference>
<dbReference type="RefSeq" id="WP_177187706.1">
    <property type="nucleotide sequence ID" value="NZ_FOVE01000001.1"/>
</dbReference>
<dbReference type="STRING" id="83765.SAMN05660284_00006"/>
<keyword evidence="11" id="KW-1185">Reference proteome</keyword>
<dbReference type="InterPro" id="IPR024989">
    <property type="entry name" value="MFS_assoc_dom"/>
</dbReference>
<dbReference type="PROSITE" id="PS50850">
    <property type="entry name" value="MFS"/>
    <property type="match status" value="1"/>
</dbReference>
<dbReference type="EMBL" id="FOVE01000001">
    <property type="protein sequence ID" value="SFM93203.1"/>
    <property type="molecule type" value="Genomic_DNA"/>
</dbReference>
<dbReference type="InterPro" id="IPR020846">
    <property type="entry name" value="MFS_dom"/>
</dbReference>
<feature type="transmembrane region" description="Helical" evidence="8">
    <location>
        <begin position="238"/>
        <end position="256"/>
    </location>
</feature>
<evidence type="ECO:0000256" key="6">
    <source>
        <dbReference type="ARBA" id="ARBA00022989"/>
    </source>
</evidence>
<dbReference type="Gene3D" id="1.20.1250.20">
    <property type="entry name" value="MFS general substrate transporter like domains"/>
    <property type="match status" value="2"/>
</dbReference>
<dbReference type="PANTHER" id="PTHR23522:SF10">
    <property type="entry name" value="3-PHENYLPROPIONIC ACID TRANSPORTER-RELATED"/>
    <property type="match status" value="1"/>
</dbReference>
<organism evidence="10 11">
    <name type="scientific">Formivibrio citricus</name>
    <dbReference type="NCBI Taxonomy" id="83765"/>
    <lineage>
        <taxon>Bacteria</taxon>
        <taxon>Pseudomonadati</taxon>
        <taxon>Pseudomonadota</taxon>
        <taxon>Betaproteobacteria</taxon>
        <taxon>Neisseriales</taxon>
        <taxon>Chitinibacteraceae</taxon>
        <taxon>Formivibrio</taxon>
    </lineage>
</organism>
<dbReference type="PANTHER" id="PTHR23522">
    <property type="entry name" value="BLL5896 PROTEIN"/>
    <property type="match status" value="1"/>
</dbReference>
<evidence type="ECO:0000313" key="11">
    <source>
        <dbReference type="Proteomes" id="UP000242869"/>
    </source>
</evidence>
<dbReference type="GO" id="GO:0005886">
    <property type="term" value="C:plasma membrane"/>
    <property type="evidence" value="ECO:0007669"/>
    <property type="project" value="UniProtKB-SubCell"/>
</dbReference>
<gene>
    <name evidence="10" type="ORF">SAMN05660284_00006</name>
</gene>
<feature type="transmembrane region" description="Helical" evidence="8">
    <location>
        <begin position="159"/>
        <end position="179"/>
    </location>
</feature>
<sequence>MFPSHPGLRAIAAYYLFYYGFVGVFSPYWGPYLRALGVSMAMIGLMTSLPQINRIYAPALWGWLADRTGRRSAILRLAGLGSLAGFSTLLFTQDADWMFAAILIASFFWSAALPQVEATTMSILKGDSGGYARLRIWGSVGFILATLAGGYFVDHWGVQALPALVVGIMAGVAILAWFVPDAGASRKQEGSAGLREILYRREVMALLGGCLLIGAAHGLLMGFYSIHLDEHHVAKRAMGWLWSLGVVAEIGLFWCMTHLTGRFRLRSLYLFAMSVAVVRYLMIGWGADWMTVLVAAQLLHAFTFAVHHAVSIAYVHRFFGAAHRTQGQALYIVFTFGIGGSLGTLLTGWFWNDLGGNWMFTMASLVSLLALVICWRWLKDTAEALSA</sequence>
<feature type="transmembrane region" description="Helical" evidence="8">
    <location>
        <begin position="97"/>
        <end position="113"/>
    </location>
</feature>
<name>A0A1I4UWR3_9NEIS</name>
<evidence type="ECO:0000256" key="8">
    <source>
        <dbReference type="SAM" id="Phobius"/>
    </source>
</evidence>
<evidence type="ECO:0000313" key="10">
    <source>
        <dbReference type="EMBL" id="SFM93203.1"/>
    </source>
</evidence>
<proteinExistence type="predicted"/>
<feature type="transmembrane region" description="Helical" evidence="8">
    <location>
        <begin position="357"/>
        <end position="378"/>
    </location>
</feature>
<protein>
    <submittedName>
        <fullName evidence="10">MFS transporter, PPP family, 3-phenylpropionic acid transporter</fullName>
    </submittedName>
</protein>
<dbReference type="InterPro" id="IPR036259">
    <property type="entry name" value="MFS_trans_sf"/>
</dbReference>